<dbReference type="EMBL" id="MQVM01000004">
    <property type="protein sequence ID" value="ONH76457.1"/>
    <property type="molecule type" value="Genomic_DNA"/>
</dbReference>
<evidence type="ECO:0000313" key="4">
    <source>
        <dbReference type="Proteomes" id="UP000189274"/>
    </source>
</evidence>
<dbReference type="GO" id="GO:0047429">
    <property type="term" value="F:nucleoside triphosphate diphosphatase activity"/>
    <property type="evidence" value="ECO:0007669"/>
    <property type="project" value="TreeGrafter"/>
</dbReference>
<dbReference type="InterPro" id="IPR002591">
    <property type="entry name" value="Phosphodiest/P_Trfase"/>
</dbReference>
<feature type="compositionally biased region" description="Polar residues" evidence="1">
    <location>
        <begin position="591"/>
        <end position="602"/>
    </location>
</feature>
<accession>A0A1V2LRT5</accession>
<feature type="compositionally biased region" description="Acidic residues" evidence="1">
    <location>
        <begin position="689"/>
        <end position="708"/>
    </location>
</feature>
<evidence type="ECO:0000313" key="3">
    <source>
        <dbReference type="EMBL" id="ONH76457.1"/>
    </source>
</evidence>
<dbReference type="PANTHER" id="PTHR10151">
    <property type="entry name" value="ECTONUCLEOTIDE PYROPHOSPHATASE/PHOSPHODIESTERASE"/>
    <property type="match status" value="1"/>
</dbReference>
<protein>
    <submittedName>
        <fullName evidence="3">Ectonucleotide pyrophosphatase/phosphodiesterase family member 2</fullName>
    </submittedName>
</protein>
<dbReference type="InterPro" id="IPR017850">
    <property type="entry name" value="Alkaline_phosphatase_core_sf"/>
</dbReference>
<evidence type="ECO:0000256" key="2">
    <source>
        <dbReference type="SAM" id="Phobius"/>
    </source>
</evidence>
<feature type="compositionally biased region" description="Low complexity" evidence="1">
    <location>
        <begin position="614"/>
        <end position="624"/>
    </location>
</feature>
<dbReference type="PANTHER" id="PTHR10151:SF120">
    <property type="entry name" value="BIS(5'-ADENOSYL)-TRIPHOSPHATASE"/>
    <property type="match status" value="1"/>
</dbReference>
<dbReference type="VEuPathDB" id="FungiDB:C5L36_0C10870"/>
<gene>
    <name evidence="3" type="ORF">BOH78_1227</name>
</gene>
<reference evidence="4" key="1">
    <citation type="journal article" date="2017" name="Genome Announc.">
        <title>Genome sequences of Cyberlindnera fabianii 65, Pichia kudriavzevii 129, and Saccharomyces cerevisiae 131 isolated from fermented masau fruits in Zimbabwe.</title>
        <authorList>
            <person name="van Rijswijck I.M.H."/>
            <person name="Derks M.F.L."/>
            <person name="Abee T."/>
            <person name="de Ridder D."/>
            <person name="Smid E.J."/>
        </authorList>
    </citation>
    <scope>NUCLEOTIDE SEQUENCE [LARGE SCALE GENOMIC DNA]</scope>
    <source>
        <strain evidence="4">129</strain>
    </source>
</reference>
<proteinExistence type="predicted"/>
<dbReference type="AlphaFoldDB" id="A0A1V2LRT5"/>
<keyword evidence="2" id="KW-0472">Membrane</keyword>
<feature type="compositionally biased region" description="Polar residues" evidence="1">
    <location>
        <begin position="636"/>
        <end position="657"/>
    </location>
</feature>
<feature type="transmembrane region" description="Helical" evidence="2">
    <location>
        <begin position="130"/>
        <end position="150"/>
    </location>
</feature>
<name>A0A1V2LRT5_PICKU</name>
<keyword evidence="2" id="KW-1133">Transmembrane helix</keyword>
<dbReference type="Proteomes" id="UP000189274">
    <property type="component" value="Unassembled WGS sequence"/>
</dbReference>
<evidence type="ECO:0000256" key="1">
    <source>
        <dbReference type="SAM" id="MobiDB-lite"/>
    </source>
</evidence>
<dbReference type="SUPFAM" id="SSF53649">
    <property type="entry name" value="Alkaline phosphatase-like"/>
    <property type="match status" value="1"/>
</dbReference>
<feature type="region of interest" description="Disordered" evidence="1">
    <location>
        <begin position="584"/>
        <end position="711"/>
    </location>
</feature>
<dbReference type="Gene3D" id="3.40.720.10">
    <property type="entry name" value="Alkaline Phosphatase, subunit A"/>
    <property type="match status" value="1"/>
</dbReference>
<keyword evidence="2" id="KW-0812">Transmembrane</keyword>
<dbReference type="GO" id="GO:0009141">
    <property type="term" value="P:nucleoside triphosphate metabolic process"/>
    <property type="evidence" value="ECO:0007669"/>
    <property type="project" value="TreeGrafter"/>
</dbReference>
<dbReference type="Pfam" id="PF01663">
    <property type="entry name" value="Phosphodiest"/>
    <property type="match status" value="1"/>
</dbReference>
<comment type="caution">
    <text evidence="3">The sequence shown here is derived from an EMBL/GenBank/DDBJ whole genome shotgun (WGS) entry which is preliminary data.</text>
</comment>
<feature type="compositionally biased region" description="Basic and acidic residues" evidence="1">
    <location>
        <begin position="674"/>
        <end position="688"/>
    </location>
</feature>
<organism evidence="3 4">
    <name type="scientific">Pichia kudriavzevii</name>
    <name type="common">Yeast</name>
    <name type="synonym">Issatchenkia orientalis</name>
    <dbReference type="NCBI Taxonomy" id="4909"/>
    <lineage>
        <taxon>Eukaryota</taxon>
        <taxon>Fungi</taxon>
        <taxon>Dikarya</taxon>
        <taxon>Ascomycota</taxon>
        <taxon>Saccharomycotina</taxon>
        <taxon>Pichiomycetes</taxon>
        <taxon>Pichiales</taxon>
        <taxon>Pichiaceae</taxon>
        <taxon>Pichia</taxon>
    </lineage>
</organism>
<sequence>MSSTGSQFAVDIPVTDLDEDIDDFRIPVEELDNDFDSRRSLDLRDLNFDNNNSGVFRRGWKALSGIFSRQGKFTRLPPPARDDIEMINRAAANIGDLEFDFDHVPYRRKSGGCLKQKVWRYVGAVCSSKVLILPLVVSVIGLTIAVFILMRHGNRDVLEYPGNIDGSISREDKLTLLFSVAGLHPHFISSELMPFLTSILDSESSLFTPFMVQSNPVLSDTNLWTIATGLTPAHNGYIDDDFYDPALGEYRMEFNSKWLLGEPIWKTVAQQYSKAFTFNWVIPDDEEPDLHYTFEDHGDDQLEDQLERLEDLLTNRKDTKINLLLSQITSLEYSIKEYGLGHKKTRKMIKKIDKFIEKVYKLLSKKKLKDLTNVIITSNGGYAPVTEDRIIRLDSLVEMVSDVQRVVGTTIKGIYPSESIDANDLYLKLRENLKNHPLRNYFNVYRKKHAGSVIYGDESERIAPIIIAPTPGYLIDGSAGFKSGYLHDEAMMRSVFVATGPYFGQFAGIVEPFDSVHLFNMICRSLGITPTQNDGHESFLTDKANYIHNYEWVDMKGYPHVNFDFEYIKEKSYIETKFKTASKPADVLNPSLGTDETPQNINRLKPIFSKPLDTSDGTDSSDTGPPENNTGEDGDYNNQLNEVSEDGNTGDSTTESSAPDMGDDKVVSETGTIENKEGDNEEGTKTLDEAENEEESEDEIGTGEDGENDRESWWKTIKGKIENTVDDLKEDFDDFVEHIHSSHDADSDT</sequence>
<dbReference type="GO" id="GO:0017111">
    <property type="term" value="F:ribonucleoside triphosphate phosphatase activity"/>
    <property type="evidence" value="ECO:0007669"/>
    <property type="project" value="TreeGrafter"/>
</dbReference>